<sequence>MTEESIKQEVVDYAYKNLKGIPKGNKEYEKMILQLPYNCNDHELLMARNLAHERAIDYSDIRLKNYDFDPEKHYEAREKYLRTIFGRVGENSFIEAPFFVDYGFNVSFGKNFYSNFNCTFLDCCLIVFGDNCLCGPNVTFCTPTHAIDPERRKAGEESAGPITVGDNVWFGANAVVLQGVTIGENSIVGAGAVVTKDVPANTIVVGSPARVVKHLTLEQDKVEAANHLT</sequence>
<organism evidence="5 6">
    <name type="scientific">Debaryomyces fabryi</name>
    <dbReference type="NCBI Taxonomy" id="58627"/>
    <lineage>
        <taxon>Eukaryota</taxon>
        <taxon>Fungi</taxon>
        <taxon>Dikarya</taxon>
        <taxon>Ascomycota</taxon>
        <taxon>Saccharomycotina</taxon>
        <taxon>Pichiomycetes</taxon>
        <taxon>Debaryomycetaceae</taxon>
        <taxon>Debaryomyces</taxon>
    </lineage>
</organism>
<dbReference type="RefSeq" id="XP_015468761.1">
    <property type="nucleotide sequence ID" value="XM_015610378.1"/>
</dbReference>
<evidence type="ECO:0000313" key="6">
    <source>
        <dbReference type="Proteomes" id="UP000054251"/>
    </source>
</evidence>
<evidence type="ECO:0000256" key="2">
    <source>
        <dbReference type="ARBA" id="ARBA00022679"/>
    </source>
</evidence>
<proteinExistence type="inferred from homology"/>
<dbReference type="FunFam" id="2.160.10.10:FF:000025">
    <property type="entry name" value="Hexapeptide-repeat containing-acetyltransferase"/>
    <property type="match status" value="1"/>
</dbReference>
<evidence type="ECO:0000259" key="4">
    <source>
        <dbReference type="SMART" id="SM01266"/>
    </source>
</evidence>
<dbReference type="InterPro" id="IPR051159">
    <property type="entry name" value="Hexapeptide_acetyltransf"/>
</dbReference>
<dbReference type="PANTHER" id="PTHR23416:SF54">
    <property type="entry name" value="ACETYLTRANSFERASE, CYSE_LACA_LPXA_NODL FAMILY (AFU_ORTHOLOGUE AFUA_2G08430)-RELATED"/>
    <property type="match status" value="1"/>
</dbReference>
<dbReference type="SUPFAM" id="SSF51161">
    <property type="entry name" value="Trimeric LpxA-like enzymes"/>
    <property type="match status" value="1"/>
</dbReference>
<dbReference type="CDD" id="cd03357">
    <property type="entry name" value="LbH_MAT_GAT"/>
    <property type="match status" value="1"/>
</dbReference>
<dbReference type="Proteomes" id="UP000054251">
    <property type="component" value="Unassembled WGS sequence"/>
</dbReference>
<accession>A0A0V1Q2H6</accession>
<evidence type="ECO:0000313" key="5">
    <source>
        <dbReference type="EMBL" id="KSA02659.1"/>
    </source>
</evidence>
<comment type="similarity">
    <text evidence="1">Belongs to the transferase hexapeptide repeat family.</text>
</comment>
<dbReference type="InterPro" id="IPR001451">
    <property type="entry name" value="Hexapep"/>
</dbReference>
<protein>
    <recommendedName>
        <fullName evidence="4">Maltose/galactoside acetyltransferase domain-containing protein</fullName>
    </recommendedName>
</protein>
<dbReference type="Pfam" id="PF12464">
    <property type="entry name" value="Mac"/>
    <property type="match status" value="1"/>
</dbReference>
<comment type="caution">
    <text evidence="5">The sequence shown here is derived from an EMBL/GenBank/DDBJ whole genome shotgun (WGS) entry which is preliminary data.</text>
</comment>
<dbReference type="InterPro" id="IPR024688">
    <property type="entry name" value="Mac_dom"/>
</dbReference>
<dbReference type="Gene3D" id="2.160.10.10">
    <property type="entry name" value="Hexapeptide repeat proteins"/>
    <property type="match status" value="1"/>
</dbReference>
<keyword evidence="3" id="KW-0012">Acyltransferase</keyword>
<evidence type="ECO:0000256" key="3">
    <source>
        <dbReference type="ARBA" id="ARBA00023315"/>
    </source>
</evidence>
<keyword evidence="2" id="KW-0808">Transferase</keyword>
<dbReference type="GO" id="GO:0008374">
    <property type="term" value="F:O-acyltransferase activity"/>
    <property type="evidence" value="ECO:0007669"/>
    <property type="project" value="TreeGrafter"/>
</dbReference>
<dbReference type="AlphaFoldDB" id="A0A0V1Q2H6"/>
<dbReference type="GO" id="GO:0016407">
    <property type="term" value="F:acetyltransferase activity"/>
    <property type="evidence" value="ECO:0007669"/>
    <property type="project" value="InterPro"/>
</dbReference>
<gene>
    <name evidence="5" type="ORF">AC631_01548</name>
</gene>
<dbReference type="InterPro" id="IPR011004">
    <property type="entry name" value="Trimer_LpxA-like_sf"/>
</dbReference>
<feature type="domain" description="Maltose/galactoside acetyltransferase" evidence="4">
    <location>
        <begin position="28"/>
        <end position="90"/>
    </location>
</feature>
<dbReference type="GeneID" id="26838557"/>
<keyword evidence="6" id="KW-1185">Reference proteome</keyword>
<name>A0A0V1Q2H6_9ASCO</name>
<dbReference type="OrthoDB" id="25818at2759"/>
<dbReference type="SMART" id="SM01266">
    <property type="entry name" value="Mac"/>
    <property type="match status" value="1"/>
</dbReference>
<dbReference type="Pfam" id="PF14602">
    <property type="entry name" value="Hexapep_2"/>
    <property type="match status" value="1"/>
</dbReference>
<dbReference type="EMBL" id="LMYN01000022">
    <property type="protein sequence ID" value="KSA02659.1"/>
    <property type="molecule type" value="Genomic_DNA"/>
</dbReference>
<evidence type="ECO:0000256" key="1">
    <source>
        <dbReference type="ARBA" id="ARBA00007274"/>
    </source>
</evidence>
<dbReference type="PANTHER" id="PTHR23416">
    <property type="entry name" value="SIALIC ACID SYNTHASE-RELATED"/>
    <property type="match status" value="1"/>
</dbReference>
<reference evidence="5 6" key="1">
    <citation type="submission" date="2015-11" db="EMBL/GenBank/DDBJ databases">
        <title>The genome of Debaryomyces fabryi.</title>
        <authorList>
            <person name="Tafer H."/>
            <person name="Lopandic K."/>
        </authorList>
    </citation>
    <scope>NUCLEOTIDE SEQUENCE [LARGE SCALE GENOMIC DNA]</scope>
    <source>
        <strain evidence="5 6">CBS 789</strain>
    </source>
</reference>